<keyword evidence="2" id="KW-0812">Transmembrane</keyword>
<reference evidence="4" key="1">
    <citation type="submission" date="2016-10" db="EMBL/GenBank/DDBJ databases">
        <authorList>
            <person name="Varghese N."/>
            <person name="Submissions S."/>
        </authorList>
    </citation>
    <scope>NUCLEOTIDE SEQUENCE [LARGE SCALE GENOMIC DNA]</scope>
    <source>
        <strain evidence="4">DSM 21743</strain>
    </source>
</reference>
<accession>A0A1H2M7L3</accession>
<keyword evidence="2" id="KW-0472">Membrane</keyword>
<dbReference type="InterPro" id="IPR009293">
    <property type="entry name" value="UPF0478"/>
</dbReference>
<gene>
    <name evidence="3" type="ORF">SAMN04488544_1498</name>
</gene>
<keyword evidence="2" id="KW-1133">Transmembrane helix</keyword>
<feature type="compositionally biased region" description="Basic and acidic residues" evidence="1">
    <location>
        <begin position="121"/>
        <end position="130"/>
    </location>
</feature>
<dbReference type="Pfam" id="PF06103">
    <property type="entry name" value="DUF948"/>
    <property type="match status" value="1"/>
</dbReference>
<evidence type="ECO:0000313" key="4">
    <source>
        <dbReference type="Proteomes" id="UP000198825"/>
    </source>
</evidence>
<dbReference type="AlphaFoldDB" id="A0A1H2M7L3"/>
<protein>
    <submittedName>
        <fullName evidence="3">Uncharacterized protein YoxC, contains an MCP-like domain</fullName>
    </submittedName>
</protein>
<dbReference type="OrthoDB" id="3237344at2"/>
<feature type="compositionally biased region" description="Basic and acidic residues" evidence="1">
    <location>
        <begin position="165"/>
        <end position="177"/>
    </location>
</feature>
<evidence type="ECO:0000256" key="1">
    <source>
        <dbReference type="SAM" id="MobiDB-lite"/>
    </source>
</evidence>
<evidence type="ECO:0000256" key="2">
    <source>
        <dbReference type="SAM" id="Phobius"/>
    </source>
</evidence>
<feature type="region of interest" description="Disordered" evidence="1">
    <location>
        <begin position="115"/>
        <end position="177"/>
    </location>
</feature>
<proteinExistence type="predicted"/>
<dbReference type="Proteomes" id="UP000198825">
    <property type="component" value="Chromosome I"/>
</dbReference>
<feature type="transmembrane region" description="Helical" evidence="2">
    <location>
        <begin position="6"/>
        <end position="27"/>
    </location>
</feature>
<sequence>MTLGQVAGLVAALACVGLVVFLAVPLLKLGRVLDELRVTVRDLGQETVPILTELQGTVRATNEELGKLSLVTADVAKVSANATLVSDNAAQLSGIVNATVAKPLVKTAALGHGLRQAVRRSSTDDPDGRRSERRARRARIKVAMAEREAELRALTGEPGRPGAGPDERASGRPSRED</sequence>
<dbReference type="EMBL" id="LT629799">
    <property type="protein sequence ID" value="SDU88891.1"/>
    <property type="molecule type" value="Genomic_DNA"/>
</dbReference>
<name>A0A1H2M7L3_9ACTN</name>
<dbReference type="RefSeq" id="WP_091073898.1">
    <property type="nucleotide sequence ID" value="NZ_LT629799.1"/>
</dbReference>
<keyword evidence="4" id="KW-1185">Reference proteome</keyword>
<evidence type="ECO:0000313" key="3">
    <source>
        <dbReference type="EMBL" id="SDU88891.1"/>
    </source>
</evidence>
<dbReference type="STRING" id="546874.SAMN04488544_1498"/>
<organism evidence="3 4">
    <name type="scientific">Microlunatus sagamiharensis</name>
    <dbReference type="NCBI Taxonomy" id="546874"/>
    <lineage>
        <taxon>Bacteria</taxon>
        <taxon>Bacillati</taxon>
        <taxon>Actinomycetota</taxon>
        <taxon>Actinomycetes</taxon>
        <taxon>Propionibacteriales</taxon>
        <taxon>Propionibacteriaceae</taxon>
        <taxon>Microlunatus</taxon>
    </lineage>
</organism>
<feature type="compositionally biased region" description="Basic residues" evidence="1">
    <location>
        <begin position="131"/>
        <end position="140"/>
    </location>
</feature>